<dbReference type="Gene3D" id="3.90.550.10">
    <property type="entry name" value="Spore Coat Polysaccharide Biosynthesis Protein SpsA, Chain A"/>
    <property type="match status" value="1"/>
</dbReference>
<evidence type="ECO:0000313" key="2">
    <source>
        <dbReference type="Proteomes" id="UP001597510"/>
    </source>
</evidence>
<accession>A0ABW5JFC2</accession>
<sequence length="332" mass="38546">MGNPMWRLATSINYLSEKIFAEGRENEVEIIVADWGSKIPISEVLQLSPISAQLTHFIHIPETLAQQLQQDSPFAEVYALNAAARASNGQYIGRIDQDTLVTVNFIRQFFKAFEGKANFGFDLKHSYLFAARKQLPYSYIKTEPGLASINKVIESFSNWIQSEELSFCYWASAVGILLMHRDMWDEVGGYDERLIYYWYMDVDLGTRIIKKYPVVNIGKVFGYDFFHLEHMQTRMNFGVLHRKRNPDWSKSFDKPNLNPNGKNWGLKEADLQLEKLKIKPVASYAANKETLKNHQLLRLLFRISVNSGKLWVYNLVRHSLYLSKKLTKRDFL</sequence>
<reference evidence="2" key="1">
    <citation type="journal article" date="2019" name="Int. J. Syst. Evol. Microbiol.">
        <title>The Global Catalogue of Microorganisms (GCM) 10K type strain sequencing project: providing services to taxonomists for standard genome sequencing and annotation.</title>
        <authorList>
            <consortium name="The Broad Institute Genomics Platform"/>
            <consortium name="The Broad Institute Genome Sequencing Center for Infectious Disease"/>
            <person name="Wu L."/>
            <person name="Ma J."/>
        </authorList>
    </citation>
    <scope>NUCLEOTIDE SEQUENCE [LARGE SCALE GENOMIC DNA]</scope>
    <source>
        <strain evidence="2">KCTC 52344</strain>
    </source>
</reference>
<dbReference type="EC" id="2.4.-.-" evidence="1"/>
<name>A0ABW5JFC2_9BACT</name>
<evidence type="ECO:0000313" key="1">
    <source>
        <dbReference type="EMBL" id="MFD2523295.1"/>
    </source>
</evidence>
<organism evidence="1 2">
    <name type="scientific">Emticicia soli</name>
    <dbReference type="NCBI Taxonomy" id="2027878"/>
    <lineage>
        <taxon>Bacteria</taxon>
        <taxon>Pseudomonadati</taxon>
        <taxon>Bacteroidota</taxon>
        <taxon>Cytophagia</taxon>
        <taxon>Cytophagales</taxon>
        <taxon>Leadbetterellaceae</taxon>
        <taxon>Emticicia</taxon>
    </lineage>
</organism>
<keyword evidence="2" id="KW-1185">Reference proteome</keyword>
<dbReference type="EMBL" id="JBHULC010000032">
    <property type="protein sequence ID" value="MFD2523295.1"/>
    <property type="molecule type" value="Genomic_DNA"/>
</dbReference>
<protein>
    <submittedName>
        <fullName evidence="1">Glycosyltransferase family 2 protein</fullName>
        <ecNumber evidence="1">2.4.-.-</ecNumber>
    </submittedName>
</protein>
<dbReference type="InterPro" id="IPR029044">
    <property type="entry name" value="Nucleotide-diphossugar_trans"/>
</dbReference>
<dbReference type="GO" id="GO:0016757">
    <property type="term" value="F:glycosyltransferase activity"/>
    <property type="evidence" value="ECO:0007669"/>
    <property type="project" value="UniProtKB-KW"/>
</dbReference>
<dbReference type="SUPFAM" id="SSF53448">
    <property type="entry name" value="Nucleotide-diphospho-sugar transferases"/>
    <property type="match status" value="1"/>
</dbReference>
<keyword evidence="1" id="KW-0328">Glycosyltransferase</keyword>
<dbReference type="CDD" id="cd00761">
    <property type="entry name" value="Glyco_tranf_GTA_type"/>
    <property type="match status" value="1"/>
</dbReference>
<dbReference type="Proteomes" id="UP001597510">
    <property type="component" value="Unassembled WGS sequence"/>
</dbReference>
<gene>
    <name evidence="1" type="ORF">ACFSR2_20525</name>
</gene>
<comment type="caution">
    <text evidence="1">The sequence shown here is derived from an EMBL/GenBank/DDBJ whole genome shotgun (WGS) entry which is preliminary data.</text>
</comment>
<keyword evidence="1" id="KW-0808">Transferase</keyword>
<proteinExistence type="predicted"/>